<evidence type="ECO:0000313" key="2">
    <source>
        <dbReference type="Proteomes" id="UP001164539"/>
    </source>
</evidence>
<proteinExistence type="predicted"/>
<organism evidence="1 2">
    <name type="scientific">Melia azedarach</name>
    <name type="common">Chinaberry tree</name>
    <dbReference type="NCBI Taxonomy" id="155640"/>
    <lineage>
        <taxon>Eukaryota</taxon>
        <taxon>Viridiplantae</taxon>
        <taxon>Streptophyta</taxon>
        <taxon>Embryophyta</taxon>
        <taxon>Tracheophyta</taxon>
        <taxon>Spermatophyta</taxon>
        <taxon>Magnoliopsida</taxon>
        <taxon>eudicotyledons</taxon>
        <taxon>Gunneridae</taxon>
        <taxon>Pentapetalae</taxon>
        <taxon>rosids</taxon>
        <taxon>malvids</taxon>
        <taxon>Sapindales</taxon>
        <taxon>Meliaceae</taxon>
        <taxon>Melia</taxon>
    </lineage>
</organism>
<name>A0ACC1XNJ5_MELAZ</name>
<keyword evidence="2" id="KW-1185">Reference proteome</keyword>
<reference evidence="1 2" key="1">
    <citation type="journal article" date="2023" name="Science">
        <title>Complex scaffold remodeling in plant triterpene biosynthesis.</title>
        <authorList>
            <person name="De La Pena R."/>
            <person name="Hodgson H."/>
            <person name="Liu J.C."/>
            <person name="Stephenson M.J."/>
            <person name="Martin A.C."/>
            <person name="Owen C."/>
            <person name="Harkess A."/>
            <person name="Leebens-Mack J."/>
            <person name="Jimenez L.E."/>
            <person name="Osbourn A."/>
            <person name="Sattely E.S."/>
        </authorList>
    </citation>
    <scope>NUCLEOTIDE SEQUENCE [LARGE SCALE GENOMIC DNA]</scope>
    <source>
        <strain evidence="2">cv. JPN11</strain>
        <tissue evidence="1">Leaf</tissue>
    </source>
</reference>
<evidence type="ECO:0000313" key="1">
    <source>
        <dbReference type="EMBL" id="KAJ4713032.1"/>
    </source>
</evidence>
<gene>
    <name evidence="1" type="ORF">OWV82_015181</name>
</gene>
<protein>
    <submittedName>
        <fullName evidence="1">Retrovirus-related Pol polyprotein from transposon TNT 1-94</fullName>
    </submittedName>
</protein>
<accession>A0ACC1XNJ5</accession>
<sequence length="201" mass="23368">MQLRSEIHNTKEEALSMNDYFHKIKSLVEELRSADNKVSEDELVMYLMEGLGPEYDAVIVNITSRKERLPLHKVYAMLVSHENKVLKNLSATNVNITLAFIVNYEYSGYNNHKRRNWRTGNSQGQHLHFQVQYGQSSEGKEKEKYPGEKENKPTCQICFKVGHEAFKCWNRFNRKFVQRAGDRNYQRSAYGAASEIITDPS</sequence>
<dbReference type="EMBL" id="CM051401">
    <property type="protein sequence ID" value="KAJ4713032.1"/>
    <property type="molecule type" value="Genomic_DNA"/>
</dbReference>
<dbReference type="Proteomes" id="UP001164539">
    <property type="component" value="Chromosome 8"/>
</dbReference>
<comment type="caution">
    <text evidence="1">The sequence shown here is derived from an EMBL/GenBank/DDBJ whole genome shotgun (WGS) entry which is preliminary data.</text>
</comment>